<dbReference type="PANTHER" id="PTHR37243:SF2">
    <property type="entry name" value="NEGATIVE REGULATOR OF SYSTEMIC ACQUIRED RESISTANCE SNI1"/>
    <property type="match status" value="1"/>
</dbReference>
<sequence length="512" mass="57658">MKFLLLPACLPAANKLGFYRRAKTPFVFGFPALLSAMNSSRINSQMLESNTLAIIDSSGVRDARDVHEDRLSFLEAVRTASLRSASPIPPTWKMFDAIFHILRDSSSLELATASFQLLTDLDKRYPRVYLDQSVSLGTDSSGGGQLIVNKEAWSPFTVGSENFYSEATTSSRDSKSLLDSEYFSILVEEIMLGRHFPIKIVENMLLFQYLVHVLEVDYLPRQTSYKRTLNWVVLRESIFGMLLASRKMNYKSLVRNCMTITSRSFLHGTNICLKDLKEAESTSADLPQSCNVGLSFAFPEFLRTTCDAAQKFLILIMELDLIRKEAEKSGCTSRLDSFRVPILDTIIDELTYNKDQISPFLEVFGEPKWKLEMILLYFGKYCKRPTTRTRRTCDLPNDETLQGILNCFSNPTISCGILKKVSSVVARFLLAQAFKCYVSLQHHPKNAVFLATKVGGSTLPQICSSLIASFINLRQLDESLKFTSFEKHALFVATSLNRSAKLLDDSRASASH</sequence>
<organism evidence="1 2">
    <name type="scientific">Platanthera zijinensis</name>
    <dbReference type="NCBI Taxonomy" id="2320716"/>
    <lineage>
        <taxon>Eukaryota</taxon>
        <taxon>Viridiplantae</taxon>
        <taxon>Streptophyta</taxon>
        <taxon>Embryophyta</taxon>
        <taxon>Tracheophyta</taxon>
        <taxon>Spermatophyta</taxon>
        <taxon>Magnoliopsida</taxon>
        <taxon>Liliopsida</taxon>
        <taxon>Asparagales</taxon>
        <taxon>Orchidaceae</taxon>
        <taxon>Orchidoideae</taxon>
        <taxon>Orchideae</taxon>
        <taxon>Orchidinae</taxon>
        <taxon>Platanthera</taxon>
    </lineage>
</organism>
<dbReference type="GO" id="GO:0010113">
    <property type="term" value="P:negative regulation of systemic acquired resistance"/>
    <property type="evidence" value="ECO:0007669"/>
    <property type="project" value="TreeGrafter"/>
</dbReference>
<proteinExistence type="predicted"/>
<evidence type="ECO:0000313" key="1">
    <source>
        <dbReference type="EMBL" id="KAK8955018.1"/>
    </source>
</evidence>
<evidence type="ECO:0000313" key="2">
    <source>
        <dbReference type="Proteomes" id="UP001418222"/>
    </source>
</evidence>
<dbReference type="GO" id="GO:0045892">
    <property type="term" value="P:negative regulation of DNA-templated transcription"/>
    <property type="evidence" value="ECO:0007669"/>
    <property type="project" value="InterPro"/>
</dbReference>
<comment type="caution">
    <text evidence="1">The sequence shown here is derived from an EMBL/GenBank/DDBJ whole genome shotgun (WGS) entry which is preliminary data.</text>
</comment>
<dbReference type="GO" id="GO:0006974">
    <property type="term" value="P:DNA damage response"/>
    <property type="evidence" value="ECO:0007669"/>
    <property type="project" value="InterPro"/>
</dbReference>
<dbReference type="InterPro" id="IPR034561">
    <property type="entry name" value="SNI1"/>
</dbReference>
<dbReference type="GO" id="GO:0030915">
    <property type="term" value="C:Smc5-Smc6 complex"/>
    <property type="evidence" value="ECO:0007669"/>
    <property type="project" value="InterPro"/>
</dbReference>
<accession>A0AAP0C088</accession>
<protein>
    <recommendedName>
        <fullName evidence="3">Negative regulator of systemic acquired resistance SNI1</fullName>
    </recommendedName>
</protein>
<dbReference type="Proteomes" id="UP001418222">
    <property type="component" value="Unassembled WGS sequence"/>
</dbReference>
<evidence type="ECO:0008006" key="3">
    <source>
        <dbReference type="Google" id="ProtNLM"/>
    </source>
</evidence>
<dbReference type="GO" id="GO:0005634">
    <property type="term" value="C:nucleus"/>
    <property type="evidence" value="ECO:0007669"/>
    <property type="project" value="InterPro"/>
</dbReference>
<dbReference type="GO" id="GO:0000976">
    <property type="term" value="F:transcription cis-regulatory region binding"/>
    <property type="evidence" value="ECO:0007669"/>
    <property type="project" value="TreeGrafter"/>
</dbReference>
<dbReference type="EMBL" id="JBBWWQ010000002">
    <property type="protein sequence ID" value="KAK8955018.1"/>
    <property type="molecule type" value="Genomic_DNA"/>
</dbReference>
<dbReference type="AlphaFoldDB" id="A0AAP0C088"/>
<reference evidence="1 2" key="1">
    <citation type="journal article" date="2022" name="Nat. Plants">
        <title>Genomes of leafy and leafless Platanthera orchids illuminate the evolution of mycoheterotrophy.</title>
        <authorList>
            <person name="Li M.H."/>
            <person name="Liu K.W."/>
            <person name="Li Z."/>
            <person name="Lu H.C."/>
            <person name="Ye Q.L."/>
            <person name="Zhang D."/>
            <person name="Wang J.Y."/>
            <person name="Li Y.F."/>
            <person name="Zhong Z.M."/>
            <person name="Liu X."/>
            <person name="Yu X."/>
            <person name="Liu D.K."/>
            <person name="Tu X.D."/>
            <person name="Liu B."/>
            <person name="Hao Y."/>
            <person name="Liao X.Y."/>
            <person name="Jiang Y.T."/>
            <person name="Sun W.H."/>
            <person name="Chen J."/>
            <person name="Chen Y.Q."/>
            <person name="Ai Y."/>
            <person name="Zhai J.W."/>
            <person name="Wu S.S."/>
            <person name="Zhou Z."/>
            <person name="Hsiao Y.Y."/>
            <person name="Wu W.L."/>
            <person name="Chen Y.Y."/>
            <person name="Lin Y.F."/>
            <person name="Hsu J.L."/>
            <person name="Li C.Y."/>
            <person name="Wang Z.W."/>
            <person name="Zhao X."/>
            <person name="Zhong W.Y."/>
            <person name="Ma X.K."/>
            <person name="Ma L."/>
            <person name="Huang J."/>
            <person name="Chen G.Z."/>
            <person name="Huang M.Z."/>
            <person name="Huang L."/>
            <person name="Peng D.H."/>
            <person name="Luo Y.B."/>
            <person name="Zou S.Q."/>
            <person name="Chen S.P."/>
            <person name="Lan S."/>
            <person name="Tsai W.C."/>
            <person name="Van de Peer Y."/>
            <person name="Liu Z.J."/>
        </authorList>
    </citation>
    <scope>NUCLEOTIDE SEQUENCE [LARGE SCALE GENOMIC DNA]</scope>
    <source>
        <strain evidence="1">Lor287</strain>
    </source>
</reference>
<gene>
    <name evidence="1" type="ORF">KSP39_PZI001853</name>
</gene>
<dbReference type="PANTHER" id="PTHR37243">
    <property type="entry name" value="NEGATIVE REGULATOR OF SYSTEMIC ACQUIRED RESISTANCE SNI1"/>
    <property type="match status" value="1"/>
</dbReference>
<name>A0AAP0C088_9ASPA</name>
<keyword evidence="2" id="KW-1185">Reference proteome</keyword>